<dbReference type="Pfam" id="PF01497">
    <property type="entry name" value="Peripla_BP_2"/>
    <property type="match status" value="1"/>
</dbReference>
<dbReference type="PROSITE" id="PS50983">
    <property type="entry name" value="FE_B12_PBP"/>
    <property type="match status" value="1"/>
</dbReference>
<dbReference type="PANTHER" id="PTHR30535:SF34">
    <property type="entry name" value="MOLYBDATE-BINDING PROTEIN MOLA"/>
    <property type="match status" value="1"/>
</dbReference>
<dbReference type="PROSITE" id="PS51257">
    <property type="entry name" value="PROKAR_LIPOPROTEIN"/>
    <property type="match status" value="1"/>
</dbReference>
<comment type="similarity">
    <text evidence="1">Belongs to the bacterial solute-binding protein 8 family.</text>
</comment>
<evidence type="ECO:0000256" key="2">
    <source>
        <dbReference type="ARBA" id="ARBA00022729"/>
    </source>
</evidence>
<comment type="caution">
    <text evidence="6">The sequence shown here is derived from an EMBL/GenBank/DDBJ whole genome shotgun (WGS) entry which is preliminary data.</text>
</comment>
<proteinExistence type="inferred from homology"/>
<dbReference type="GO" id="GO:0071281">
    <property type="term" value="P:cellular response to iron ion"/>
    <property type="evidence" value="ECO:0007669"/>
    <property type="project" value="TreeGrafter"/>
</dbReference>
<dbReference type="SUPFAM" id="SSF53807">
    <property type="entry name" value="Helical backbone' metal receptor"/>
    <property type="match status" value="1"/>
</dbReference>
<name>A0A0F5I3B7_BACTR</name>
<keyword evidence="7" id="KW-1185">Reference proteome</keyword>
<dbReference type="InterPro" id="IPR054828">
    <property type="entry name" value="Vit_B12_bind_prot"/>
</dbReference>
<evidence type="ECO:0000256" key="3">
    <source>
        <dbReference type="SAM" id="Coils"/>
    </source>
</evidence>
<dbReference type="Gene3D" id="3.40.50.1980">
    <property type="entry name" value="Nitrogenase molybdenum iron protein domain"/>
    <property type="match status" value="2"/>
</dbReference>
<evidence type="ECO:0000256" key="4">
    <source>
        <dbReference type="SAM" id="SignalP"/>
    </source>
</evidence>
<accession>A0A0F5I3B7</accession>
<keyword evidence="2 4" id="KW-0732">Signal</keyword>
<dbReference type="Proteomes" id="UP000031563">
    <property type="component" value="Unassembled WGS sequence"/>
</dbReference>
<dbReference type="InterPro" id="IPR002491">
    <property type="entry name" value="ABC_transptr_periplasmic_BD"/>
</dbReference>
<evidence type="ECO:0000313" key="7">
    <source>
        <dbReference type="Proteomes" id="UP000031563"/>
    </source>
</evidence>
<dbReference type="PANTHER" id="PTHR30535">
    <property type="entry name" value="VITAMIN B12-BINDING PROTEIN"/>
    <property type="match status" value="1"/>
</dbReference>
<accession>A0A0F5HV28</accession>
<organism evidence="6 7">
    <name type="scientific">Bacillus thermotolerans</name>
    <name type="common">Quasibacillus thermotolerans</name>
    <dbReference type="NCBI Taxonomy" id="1221996"/>
    <lineage>
        <taxon>Bacteria</taxon>
        <taxon>Bacillati</taxon>
        <taxon>Bacillota</taxon>
        <taxon>Bacilli</taxon>
        <taxon>Bacillales</taxon>
        <taxon>Bacillaceae</taxon>
        <taxon>Bacillus</taxon>
    </lineage>
</organism>
<reference evidence="6" key="1">
    <citation type="submission" date="2015-02" db="EMBL/GenBank/DDBJ databases">
        <title>Genome Assembly of Bacillaceae bacterium MTCC 8252.</title>
        <authorList>
            <person name="Verma A."/>
            <person name="Khatri I."/>
            <person name="Mual P."/>
            <person name="Subramanian S."/>
            <person name="Krishnamurthi S."/>
        </authorList>
    </citation>
    <scope>NUCLEOTIDE SEQUENCE [LARGE SCALE GENOMIC DNA]</scope>
    <source>
        <strain evidence="6">MTCC 8252</strain>
    </source>
</reference>
<dbReference type="InterPro" id="IPR050902">
    <property type="entry name" value="ABC_Transporter_SBP"/>
</dbReference>
<keyword evidence="3" id="KW-0175">Coiled coil</keyword>
<feature type="coiled-coil region" evidence="3">
    <location>
        <begin position="173"/>
        <end position="200"/>
    </location>
</feature>
<feature type="chain" id="PRO_5030006440" evidence="4">
    <location>
        <begin position="26"/>
        <end position="324"/>
    </location>
</feature>
<gene>
    <name evidence="6" type="ORF">QY95_01792</name>
</gene>
<dbReference type="NCBIfam" id="NF038402">
    <property type="entry name" value="TroA_like"/>
    <property type="match status" value="1"/>
</dbReference>
<dbReference type="RefSeq" id="WP_039234946.1">
    <property type="nucleotide sequence ID" value="NZ_JWIR02000032.1"/>
</dbReference>
<dbReference type="FunFam" id="3.40.50.1980:FF:000035">
    <property type="entry name" value="Iron ABC transporter substrate-binding protein"/>
    <property type="match status" value="1"/>
</dbReference>
<evidence type="ECO:0000256" key="1">
    <source>
        <dbReference type="ARBA" id="ARBA00008814"/>
    </source>
</evidence>
<dbReference type="STRING" id="1221996.QY95_01792"/>
<dbReference type="EMBL" id="JWIR02000032">
    <property type="protein sequence ID" value="KKB40159.1"/>
    <property type="molecule type" value="Genomic_DNA"/>
</dbReference>
<feature type="domain" description="Fe/B12 periplasmic-binding" evidence="5">
    <location>
        <begin position="65"/>
        <end position="321"/>
    </location>
</feature>
<dbReference type="AlphaFoldDB" id="A0A0F5I3B7"/>
<evidence type="ECO:0000313" key="6">
    <source>
        <dbReference type="EMBL" id="KKB40159.1"/>
    </source>
</evidence>
<evidence type="ECO:0000259" key="5">
    <source>
        <dbReference type="PROSITE" id="PS50983"/>
    </source>
</evidence>
<dbReference type="OrthoDB" id="9816357at2"/>
<sequence>MKVSRYVLSLGLAAGLLAGCGAEEAAPEQENNANSSGENQGAAAFPVTIKDARGKEVVIEKEPERIVSLIPSNTEIAYELELGEKIVGVTDNDNYPEDVLSKEKVGGMEYNVEKIISLDADLVLAHGSTAHTSKDGFEQLEQSGIDVLVVNDAKNFEEVYDSIEMIGQATGQEEEADETVKEMQTDLAEVEEKAQAIKEEEKKSVFIEVSPAPEIYTSGSNTFMQEMLDIVQAENVAASEEGWVPMNEEAIIQMNPDVIITTHGHYTEQPVEGVLNREGWETITAVQNKDVHEVHSDLVNRTGPRLVEGVEELAEAIYPDVFAE</sequence>
<protein>
    <submittedName>
        <fullName evidence="6">Vitamin B12 ABC transporter, B12-binding component BtuF</fullName>
    </submittedName>
</protein>
<feature type="signal peptide" evidence="4">
    <location>
        <begin position="1"/>
        <end position="25"/>
    </location>
</feature>
<dbReference type="CDD" id="cd01143">
    <property type="entry name" value="YvrC"/>
    <property type="match status" value="1"/>
</dbReference>